<evidence type="ECO:0000313" key="2">
    <source>
        <dbReference type="Proteomes" id="UP001197247"/>
    </source>
</evidence>
<dbReference type="EMBL" id="JAHBAY010000016">
    <property type="protein sequence ID" value="MBT0773231.1"/>
    <property type="molecule type" value="Genomic_DNA"/>
</dbReference>
<dbReference type="Pfam" id="PF07394">
    <property type="entry name" value="DUF1501"/>
    <property type="match status" value="1"/>
</dbReference>
<proteinExistence type="predicted"/>
<keyword evidence="2" id="KW-1185">Reference proteome</keyword>
<protein>
    <submittedName>
        <fullName evidence="1">DUF1501 domain-containing protein</fullName>
    </submittedName>
</protein>
<dbReference type="InterPro" id="IPR010869">
    <property type="entry name" value="DUF1501"/>
</dbReference>
<name>A0ABS5TR48_9ACTN</name>
<evidence type="ECO:0000313" key="1">
    <source>
        <dbReference type="EMBL" id="MBT0773231.1"/>
    </source>
</evidence>
<organism evidence="1 2">
    <name type="scientific">Kineosporia corallincola</name>
    <dbReference type="NCBI Taxonomy" id="2835133"/>
    <lineage>
        <taxon>Bacteria</taxon>
        <taxon>Bacillati</taxon>
        <taxon>Actinomycetota</taxon>
        <taxon>Actinomycetes</taxon>
        <taxon>Kineosporiales</taxon>
        <taxon>Kineosporiaceae</taxon>
        <taxon>Kineosporia</taxon>
    </lineage>
</organism>
<sequence>MATLDLGRSDSGWMHRRLTAASTALAPFAKHLGAAGRNRTTPIILSGFGRRFDENGSGGLDHGHGNAVLLLGGG</sequence>
<accession>A0ABS5TR48</accession>
<comment type="caution">
    <text evidence="1">The sequence shown here is derived from an EMBL/GenBank/DDBJ whole genome shotgun (WGS) entry which is preliminary data.</text>
</comment>
<dbReference type="RefSeq" id="WP_214159771.1">
    <property type="nucleotide sequence ID" value="NZ_JAHBAY010000016.1"/>
</dbReference>
<dbReference type="Proteomes" id="UP001197247">
    <property type="component" value="Unassembled WGS sequence"/>
</dbReference>
<reference evidence="1 2" key="1">
    <citation type="submission" date="2021-05" db="EMBL/GenBank/DDBJ databases">
        <title>Kineosporia and Streptomyces sp. nov. two new marine actinobacteria isolated from Coral.</title>
        <authorList>
            <person name="Buangrab K."/>
            <person name="Sutthacheep M."/>
            <person name="Yeemin T."/>
            <person name="Harunari E."/>
            <person name="Igarashi Y."/>
            <person name="Kanchanasin P."/>
            <person name="Tanasupawat S."/>
            <person name="Phongsopitanun W."/>
        </authorList>
    </citation>
    <scope>NUCLEOTIDE SEQUENCE [LARGE SCALE GENOMIC DNA]</scope>
    <source>
        <strain evidence="1 2">J2-2</strain>
    </source>
</reference>
<gene>
    <name evidence="1" type="ORF">KIH74_30080</name>
</gene>